<dbReference type="OrthoDB" id="5824416at2759"/>
<dbReference type="WBParaSite" id="HPLM_0000217801-mRNA-1">
    <property type="protein sequence ID" value="HPLM_0000217801-mRNA-1"/>
    <property type="gene ID" value="HPLM_0000217801"/>
</dbReference>
<keyword evidence="1" id="KW-1133">Transmembrane helix</keyword>
<protein>
    <submittedName>
        <fullName evidence="4">Ovule protein</fullName>
    </submittedName>
</protein>
<proteinExistence type="predicted"/>
<keyword evidence="1" id="KW-0472">Membrane</keyword>
<accession>A0A0N4VY08</accession>
<reference evidence="4" key="1">
    <citation type="submission" date="2017-02" db="UniProtKB">
        <authorList>
            <consortium name="WormBaseParasite"/>
        </authorList>
    </citation>
    <scope>IDENTIFICATION</scope>
</reference>
<evidence type="ECO:0000313" key="3">
    <source>
        <dbReference type="Proteomes" id="UP000268014"/>
    </source>
</evidence>
<keyword evidence="1" id="KW-0812">Transmembrane</keyword>
<reference evidence="2 3" key="2">
    <citation type="submission" date="2018-11" db="EMBL/GenBank/DDBJ databases">
        <authorList>
            <consortium name="Pathogen Informatics"/>
        </authorList>
    </citation>
    <scope>NUCLEOTIDE SEQUENCE [LARGE SCALE GENOMIC DNA]</scope>
    <source>
        <strain evidence="2 3">MHpl1</strain>
    </source>
</reference>
<feature type="transmembrane region" description="Helical" evidence="1">
    <location>
        <begin position="32"/>
        <end position="54"/>
    </location>
</feature>
<evidence type="ECO:0000313" key="4">
    <source>
        <dbReference type="WBParaSite" id="HPLM_0000217801-mRNA-1"/>
    </source>
</evidence>
<dbReference type="AlphaFoldDB" id="A0A0N4VY08"/>
<evidence type="ECO:0000256" key="1">
    <source>
        <dbReference type="SAM" id="Phobius"/>
    </source>
</evidence>
<dbReference type="Proteomes" id="UP000268014">
    <property type="component" value="Unassembled WGS sequence"/>
</dbReference>
<sequence length="75" mass="8638">MFPNCSICLHYSTSATVVVRGRPKRWALMKKSYLRVHSNGFILNTGVTVVMVLFSSSLPTQLKYKQKVLTFENQW</sequence>
<dbReference type="EMBL" id="UZAF01003967">
    <property type="protein sequence ID" value="VDO13361.1"/>
    <property type="molecule type" value="Genomic_DNA"/>
</dbReference>
<gene>
    <name evidence="2" type="ORF">HPLM_LOCUS2176</name>
</gene>
<keyword evidence="3" id="KW-1185">Reference proteome</keyword>
<organism evidence="4">
    <name type="scientific">Haemonchus placei</name>
    <name type="common">Barber's pole worm</name>
    <dbReference type="NCBI Taxonomy" id="6290"/>
    <lineage>
        <taxon>Eukaryota</taxon>
        <taxon>Metazoa</taxon>
        <taxon>Ecdysozoa</taxon>
        <taxon>Nematoda</taxon>
        <taxon>Chromadorea</taxon>
        <taxon>Rhabditida</taxon>
        <taxon>Rhabditina</taxon>
        <taxon>Rhabditomorpha</taxon>
        <taxon>Strongyloidea</taxon>
        <taxon>Trichostrongylidae</taxon>
        <taxon>Haemonchus</taxon>
    </lineage>
</organism>
<name>A0A0N4VY08_HAEPC</name>
<evidence type="ECO:0000313" key="2">
    <source>
        <dbReference type="EMBL" id="VDO13361.1"/>
    </source>
</evidence>